<evidence type="ECO:0000259" key="4">
    <source>
        <dbReference type="Pfam" id="PF16679"/>
    </source>
</evidence>
<dbReference type="eggNOG" id="ENOG502QRI1">
    <property type="taxonomic scope" value="Eukaryota"/>
</dbReference>
<dbReference type="OrthoDB" id="3981148at2759"/>
<keyword evidence="2" id="KW-0131">Cell cycle</keyword>
<dbReference type="InterPro" id="IPR032054">
    <property type="entry name" value="Cdt1_C"/>
</dbReference>
<evidence type="ECO:0000313" key="6">
    <source>
        <dbReference type="Proteomes" id="UP000000709"/>
    </source>
</evidence>
<evidence type="ECO:0000313" key="5">
    <source>
        <dbReference type="EMBL" id="EGW33134.1"/>
    </source>
</evidence>
<proteinExistence type="inferred from homology"/>
<dbReference type="OMA" id="INKWIET"/>
<dbReference type="HOGENOM" id="CLU_077448_0_0_1"/>
<feature type="region of interest" description="Disordered" evidence="3">
    <location>
        <begin position="131"/>
        <end position="152"/>
    </location>
</feature>
<dbReference type="InterPro" id="IPR038090">
    <property type="entry name" value="Cdt1_C_WH_dom_sf"/>
</dbReference>
<evidence type="ECO:0000256" key="3">
    <source>
        <dbReference type="SAM" id="MobiDB-lite"/>
    </source>
</evidence>
<protein>
    <recommendedName>
        <fullName evidence="4">DNA replication factor Cdt1 C-terminal domain-containing protein</fullName>
    </recommendedName>
</protein>
<dbReference type="RefSeq" id="XP_007374649.1">
    <property type="nucleotide sequence ID" value="XM_007374587.1"/>
</dbReference>
<dbReference type="EMBL" id="GL996501">
    <property type="protein sequence ID" value="EGW33134.1"/>
    <property type="molecule type" value="Genomic_DNA"/>
</dbReference>
<dbReference type="STRING" id="619300.G3AL91"/>
<feature type="domain" description="DNA replication factor Cdt1 C-terminal" evidence="4">
    <location>
        <begin position="187"/>
        <end position="278"/>
    </location>
</feature>
<dbReference type="InParanoid" id="G3AL91"/>
<comment type="similarity">
    <text evidence="1">Belongs to the Cdt1 family.</text>
</comment>
<dbReference type="Proteomes" id="UP000000709">
    <property type="component" value="Unassembled WGS sequence"/>
</dbReference>
<sequence length="314" mass="35951">MTIDIQRHPIIPKCMFVEMIATYAAIDTVLTLHYSNHTTHTTLDKVLESATSLLKRKITVTDLEQIFYIDSNAYHVFVNSENSATYIKFPHNVSLIHTTRKPKFISQVNQWIRDNPSQDLLGSIELSSIIKHEPRSRPTSPSKIVKPKSTGSSPIKISLTELKNDSSKFKFKSKEEHTEKQKNNGMSLLERIRLKEKLKREQEADVANSSEVKYEKYLLQKVQMVYDVIFQLYNSHLESSTQCKSFSLTKLTQTIIDSSSYPLDPKEVKDVVSLIHNKLQANSSESKFSIIDSKGIQIVKVSNLNRTQDLKILH</sequence>
<dbReference type="KEGG" id="spaa:SPAPADRAFT_60444"/>
<dbReference type="Gene3D" id="1.10.10.1420">
    <property type="entry name" value="DNA replication factor Cdt1, C-terminal WH domain"/>
    <property type="match status" value="1"/>
</dbReference>
<gene>
    <name evidence="5" type="ORF">SPAPADRAFT_60444</name>
</gene>
<organism evidence="6">
    <name type="scientific">Spathaspora passalidarum (strain NRRL Y-27907 / 11-Y1)</name>
    <dbReference type="NCBI Taxonomy" id="619300"/>
    <lineage>
        <taxon>Eukaryota</taxon>
        <taxon>Fungi</taxon>
        <taxon>Dikarya</taxon>
        <taxon>Ascomycota</taxon>
        <taxon>Saccharomycotina</taxon>
        <taxon>Pichiomycetes</taxon>
        <taxon>Debaryomycetaceae</taxon>
        <taxon>Spathaspora</taxon>
    </lineage>
</organism>
<accession>G3AL91</accession>
<name>G3AL91_SPAPN</name>
<evidence type="ECO:0000256" key="2">
    <source>
        <dbReference type="ARBA" id="ARBA00023306"/>
    </source>
</evidence>
<reference evidence="5 6" key="1">
    <citation type="journal article" date="2011" name="Proc. Natl. Acad. Sci. U.S.A.">
        <title>Comparative genomics of xylose-fermenting fungi for enhanced biofuel production.</title>
        <authorList>
            <person name="Wohlbach D.J."/>
            <person name="Kuo A."/>
            <person name="Sato T.K."/>
            <person name="Potts K.M."/>
            <person name="Salamov A.A."/>
            <person name="LaButti K.M."/>
            <person name="Sun H."/>
            <person name="Clum A."/>
            <person name="Pangilinan J.L."/>
            <person name="Lindquist E.A."/>
            <person name="Lucas S."/>
            <person name="Lapidus A."/>
            <person name="Jin M."/>
            <person name="Gunawan C."/>
            <person name="Balan V."/>
            <person name="Dale B.E."/>
            <person name="Jeffries T.W."/>
            <person name="Zinkel R."/>
            <person name="Barry K.W."/>
            <person name="Grigoriev I.V."/>
            <person name="Gasch A.P."/>
        </authorList>
    </citation>
    <scope>NUCLEOTIDE SEQUENCE [LARGE SCALE GENOMIC DNA]</scope>
    <source>
        <strain evidence="6">NRRL Y-27907 / 11-Y1</strain>
    </source>
</reference>
<dbReference type="GeneID" id="18873413"/>
<dbReference type="Pfam" id="PF16679">
    <property type="entry name" value="CDT1_C"/>
    <property type="match status" value="1"/>
</dbReference>
<dbReference type="AlphaFoldDB" id="G3AL91"/>
<keyword evidence="6" id="KW-1185">Reference proteome</keyword>
<evidence type="ECO:0000256" key="1">
    <source>
        <dbReference type="ARBA" id="ARBA00008356"/>
    </source>
</evidence>